<sequence length="1007" mass="115389">MRRRRYPLSIHITSLFLILTTLVGTVLISISYRHSQELLLGTVREVSNEHRDKLESVFKQAIAPVITTLNVMAVSPFVAHQTSSVEKESWLASVDIIFKQNTNLVALFYGSEDGDFRIFRPLRSIKQRADNNAPAKATMMVSSTNLDGENFITFLDGAHQVISTSQAESKFNPTTRPWFRNAKPDGSIQLSEPYLFYFLQTNGITLSRRSLDGKHVVGADFTLKSLSSQISELAYSPQTRLALFDQHFNLLGQHQLDLSIPKLTSPPNDTSKAEKTNNQATGKLSGSEQDLSFFNVPKREQMEALKASVIAPLISDEEKLNLNLKNVEYNLNTWALTLTPVELTQNVTLYLAEATPHNELLADLISMRDKQVAVAIGMLFICFAIVWFVANRLSQPLNTLMQLTDNIARFDFRRTHYPKSMIQEVANLAHSIELMEHTLHDLITLLRDTAGNQEFSILAKNIAHQSYLITKAETIVLFTQSKEKDVFDTAANLAILPFKADINDFIKHTPWLLCQLKSGETIHLNREDNVLNYYQDSIFNSDLYLFPLLNREKLLVGIVAIGYERPITKMQADKHAFLRELLSFAEIAKDNIDQMQQQKDMLNAFIELIASAIDTKSPYTGGHCQRVPELTKWLTQATIDDDRYYPQFSLDSKQWEELMLAAWLHDCGKVTTPEYVVDKATKLETIYDRIHEVRMRFELLKQQAETDYWKAIANGALQEDQLKVLEQSLSELDEEFAFVAECNLGGESMTDEQLERLDQIAKRQWKRTLDDQLGLSWSEKERFNTQQDPAEKDEIEPRIKDQTLPVMEPLLVDKPEHKIPWDNGFNPADVWQEAFVLKPGEVKYNQGELHNLKVRRGTLNDEERFMINDHIIQTFTMLNKLPYPSYLKNIPDIASGHHERIDGKGYPRGLNEDQLPLPSRAMAIADVFEALTSSDRPYKKGKLLSESLNIMTDMATSGHIDPKLYLLFLENKIYDKYAERFLETKQRCKIEPNEHIDRVKEYIRSLF</sequence>
<dbReference type="SMART" id="SM00471">
    <property type="entry name" value="HDc"/>
    <property type="match status" value="1"/>
</dbReference>
<reference evidence="7" key="1">
    <citation type="submission" date="2016-06" db="EMBL/GenBank/DDBJ databases">
        <authorList>
            <person name="Rodrigo-Torres Lidia"/>
            <person name="Arahal R.David."/>
        </authorList>
    </citation>
    <scope>NUCLEOTIDE SEQUENCE [LARGE SCALE GENOMIC DNA]</scope>
    <source>
        <strain evidence="7">CECT 7223</strain>
    </source>
</reference>
<evidence type="ECO:0000256" key="3">
    <source>
        <dbReference type="SAM" id="Phobius"/>
    </source>
</evidence>
<dbReference type="Gene3D" id="1.10.3210.10">
    <property type="entry name" value="Hypothetical protein af1432"/>
    <property type="match status" value="2"/>
</dbReference>
<dbReference type="EMBL" id="FLQP01000006">
    <property type="protein sequence ID" value="SBS61156.1"/>
    <property type="molecule type" value="Genomic_DNA"/>
</dbReference>
<evidence type="ECO:0000313" key="6">
    <source>
        <dbReference type="EMBL" id="SBS61156.1"/>
    </source>
</evidence>
<evidence type="ECO:0000256" key="2">
    <source>
        <dbReference type="SAM" id="MobiDB-lite"/>
    </source>
</evidence>
<dbReference type="InterPro" id="IPR029151">
    <property type="entry name" value="Sensor-like_sf"/>
</dbReference>
<protein>
    <submittedName>
        <fullName evidence="6">Cyclic di-GMP phosphodiesterase response regulator RpfG</fullName>
        <ecNumber evidence="6">3.1.4.52</ecNumber>
    </submittedName>
</protein>
<dbReference type="PANTHER" id="PTHR45228">
    <property type="entry name" value="CYCLIC DI-GMP PHOSPHODIESTERASE TM_0186-RELATED"/>
    <property type="match status" value="1"/>
</dbReference>
<evidence type="ECO:0000313" key="7">
    <source>
        <dbReference type="Proteomes" id="UP000092876"/>
    </source>
</evidence>
<dbReference type="InterPro" id="IPR052020">
    <property type="entry name" value="Cyclic_di-GMP/3'3'-cGAMP_PDE"/>
</dbReference>
<feature type="domain" description="HD-GYP" evidence="5">
    <location>
        <begin position="775"/>
        <end position="984"/>
    </location>
</feature>
<gene>
    <name evidence="6" type="primary">rpfG_1</name>
    <name evidence="6" type="ORF">VAT7223_00526</name>
</gene>
<feature type="transmembrane region" description="Helical" evidence="3">
    <location>
        <begin position="12"/>
        <end position="32"/>
    </location>
</feature>
<keyword evidence="3" id="KW-1133">Transmembrane helix</keyword>
<evidence type="ECO:0000259" key="5">
    <source>
        <dbReference type="PROSITE" id="PS51832"/>
    </source>
</evidence>
<dbReference type="InterPro" id="IPR003607">
    <property type="entry name" value="HD/PDEase_dom"/>
</dbReference>
<proteinExistence type="predicted"/>
<keyword evidence="3" id="KW-0812">Transmembrane</keyword>
<dbReference type="CDD" id="cd00077">
    <property type="entry name" value="HDc"/>
    <property type="match status" value="1"/>
</dbReference>
<name>A0A1C3IIC3_9VIBR</name>
<dbReference type="GeneID" id="94235198"/>
<comment type="subcellular location">
    <subcellularLocation>
        <location evidence="1">Cell inner membrane</location>
    </subcellularLocation>
</comment>
<feature type="region of interest" description="Disordered" evidence="2">
    <location>
        <begin position="261"/>
        <end position="285"/>
    </location>
</feature>
<dbReference type="PANTHER" id="PTHR45228:SF5">
    <property type="entry name" value="CYCLIC DI-GMP PHOSPHODIESTERASE VC_1348-RELATED"/>
    <property type="match status" value="1"/>
</dbReference>
<dbReference type="GO" id="GO:0007165">
    <property type="term" value="P:signal transduction"/>
    <property type="evidence" value="ECO:0007669"/>
    <property type="project" value="InterPro"/>
</dbReference>
<organism evidence="6 7">
    <name type="scientific">Vibrio atlanticus</name>
    <dbReference type="NCBI Taxonomy" id="693153"/>
    <lineage>
        <taxon>Bacteria</taxon>
        <taxon>Pseudomonadati</taxon>
        <taxon>Pseudomonadota</taxon>
        <taxon>Gammaproteobacteria</taxon>
        <taxon>Vibrionales</taxon>
        <taxon>Vibrionaceae</taxon>
        <taxon>Vibrio</taxon>
    </lineage>
</organism>
<dbReference type="Pfam" id="PF13487">
    <property type="entry name" value="HD_5"/>
    <property type="match status" value="1"/>
</dbReference>
<accession>A0A1C3IIC3</accession>
<dbReference type="PROSITE" id="PS50885">
    <property type="entry name" value="HAMP"/>
    <property type="match status" value="1"/>
</dbReference>
<dbReference type="Gene3D" id="6.10.340.10">
    <property type="match status" value="1"/>
</dbReference>
<feature type="compositionally biased region" description="Polar residues" evidence="2">
    <location>
        <begin position="265"/>
        <end position="285"/>
    </location>
</feature>
<keyword evidence="3" id="KW-0472">Membrane</keyword>
<dbReference type="InterPro" id="IPR003660">
    <property type="entry name" value="HAMP_dom"/>
</dbReference>
<evidence type="ECO:0000259" key="4">
    <source>
        <dbReference type="PROSITE" id="PS50885"/>
    </source>
</evidence>
<dbReference type="GO" id="GO:0005886">
    <property type="term" value="C:plasma membrane"/>
    <property type="evidence" value="ECO:0007669"/>
    <property type="project" value="UniProtKB-SubCell"/>
</dbReference>
<dbReference type="PROSITE" id="PS51832">
    <property type="entry name" value="HD_GYP"/>
    <property type="match status" value="1"/>
</dbReference>
<dbReference type="GO" id="GO:0071111">
    <property type="term" value="F:cyclic-guanylate-specific phosphodiesterase activity"/>
    <property type="evidence" value="ECO:0007669"/>
    <property type="project" value="UniProtKB-EC"/>
</dbReference>
<dbReference type="Gene3D" id="3.30.450.20">
    <property type="entry name" value="PAS domain"/>
    <property type="match status" value="2"/>
</dbReference>
<keyword evidence="6" id="KW-0378">Hydrolase</keyword>
<feature type="domain" description="HAMP" evidence="4">
    <location>
        <begin position="391"/>
        <end position="444"/>
    </location>
</feature>
<dbReference type="AlphaFoldDB" id="A0A1C3IIC3"/>
<dbReference type="Proteomes" id="UP000092876">
    <property type="component" value="Unassembled WGS sequence"/>
</dbReference>
<dbReference type="RefSeq" id="WP_065678202.1">
    <property type="nucleotide sequence ID" value="NZ_AP025461.1"/>
</dbReference>
<dbReference type="InterPro" id="IPR037522">
    <property type="entry name" value="HD_GYP_dom"/>
</dbReference>
<feature type="transmembrane region" description="Helical" evidence="3">
    <location>
        <begin position="372"/>
        <end position="390"/>
    </location>
</feature>
<evidence type="ECO:0000256" key="1">
    <source>
        <dbReference type="ARBA" id="ARBA00004533"/>
    </source>
</evidence>
<dbReference type="SUPFAM" id="SSF103190">
    <property type="entry name" value="Sensory domain-like"/>
    <property type="match status" value="1"/>
</dbReference>
<dbReference type="EC" id="3.1.4.52" evidence="6"/>
<dbReference type="SUPFAM" id="SSF109604">
    <property type="entry name" value="HD-domain/PDEase-like"/>
    <property type="match status" value="2"/>
</dbReference>